<feature type="binding site" evidence="12">
    <location>
        <position position="182"/>
    </location>
    <ligand>
        <name>Mg(2+)</name>
        <dbReference type="ChEBI" id="CHEBI:18420"/>
    </ligand>
</feature>
<evidence type="ECO:0000256" key="12">
    <source>
        <dbReference type="PIRSR" id="PIRSR006268-2"/>
    </source>
</evidence>
<feature type="binding site" evidence="12">
    <location>
        <position position="301"/>
    </location>
    <ligand>
        <name>Mg(2+)</name>
        <dbReference type="ChEBI" id="CHEBI:18420"/>
    </ligand>
</feature>
<feature type="binding site" evidence="12">
    <location>
        <position position="297"/>
    </location>
    <ligand>
        <name>Mg(2+)</name>
        <dbReference type="ChEBI" id="CHEBI:18420"/>
    </ligand>
</feature>
<keyword evidence="4 11" id="KW-0285">Flavoprotein</keyword>
<dbReference type="SUPFAM" id="SSF143631">
    <property type="entry name" value="ApbE-like"/>
    <property type="match status" value="1"/>
</dbReference>
<dbReference type="PIRSF" id="PIRSF006268">
    <property type="entry name" value="ApbE"/>
    <property type="match status" value="1"/>
</dbReference>
<evidence type="ECO:0000313" key="14">
    <source>
        <dbReference type="Proteomes" id="UP001205843"/>
    </source>
</evidence>
<evidence type="ECO:0000313" key="13">
    <source>
        <dbReference type="EMBL" id="MCP1676996.1"/>
    </source>
</evidence>
<evidence type="ECO:0000256" key="8">
    <source>
        <dbReference type="ARBA" id="ARBA00022842"/>
    </source>
</evidence>
<sequence length="348" mass="37994">MKLGFVAIGVMAPLLLSGVVAIGSEAVGESGEISVLRGHTFGTHYEISLRPDGADGRLESMHADIRVIFDRVDRQMSTWREDSELNRLSRHPEGEWMAVSDPLFDVLATGQRIARETDGAFDMTIGELIDLWGFGPAGEVDGAPGDYQLASAVRHAGYEHLELDEQRLTARRLGMFRLDLSAIAKGHGVDEVARYLDDQGITHYLIKVGGDMYARGLRANDRPWQVALEVPDSAVLRQPYTIIPVTDIAVATSGSYRDFIERDGRRYTHVIDPRTGQPVDHALVSATVLNDSAALADAYSTGLLVLGSDAAAFAASHDLKVILVKRTESGFVDWQSPAMKAYLAQPLH</sequence>
<comment type="cofactor">
    <cofactor evidence="12">
        <name>Mg(2+)</name>
        <dbReference type="ChEBI" id="CHEBI:18420"/>
    </cofactor>
    <cofactor evidence="12">
        <name>Mn(2+)</name>
        <dbReference type="ChEBI" id="CHEBI:29035"/>
    </cofactor>
    <text evidence="12">Magnesium. Can also use manganese.</text>
</comment>
<dbReference type="AlphaFoldDB" id="A0AAE3G703"/>
<evidence type="ECO:0000256" key="4">
    <source>
        <dbReference type="ARBA" id="ARBA00022630"/>
    </source>
</evidence>
<comment type="caution">
    <text evidence="13">The sequence shown here is derived from an EMBL/GenBank/DDBJ whole genome shotgun (WGS) entry which is preliminary data.</text>
</comment>
<keyword evidence="7 11" id="KW-0274">FAD</keyword>
<keyword evidence="14" id="KW-1185">Reference proteome</keyword>
<dbReference type="RefSeq" id="WP_253484697.1">
    <property type="nucleotide sequence ID" value="NZ_JALJXV010000012.1"/>
</dbReference>
<accession>A0AAE3G703</accession>
<protein>
    <recommendedName>
        <fullName evidence="3 11">FAD:protein FMN transferase</fullName>
        <ecNumber evidence="2 11">2.7.1.180</ecNumber>
    </recommendedName>
    <alternativeName>
        <fullName evidence="9 11">Flavin transferase</fullName>
    </alternativeName>
</protein>
<dbReference type="InterPro" id="IPR003374">
    <property type="entry name" value="ApbE-like_sf"/>
</dbReference>
<dbReference type="GO" id="GO:0016740">
    <property type="term" value="F:transferase activity"/>
    <property type="evidence" value="ECO:0007669"/>
    <property type="project" value="UniProtKB-UniRule"/>
</dbReference>
<evidence type="ECO:0000256" key="1">
    <source>
        <dbReference type="ARBA" id="ARBA00008282"/>
    </source>
</evidence>
<comment type="catalytic activity">
    <reaction evidence="10 11">
        <text>L-threonyl-[protein] + FAD = FMN-L-threonyl-[protein] + AMP + H(+)</text>
        <dbReference type="Rhea" id="RHEA:36847"/>
        <dbReference type="Rhea" id="RHEA-COMP:11060"/>
        <dbReference type="Rhea" id="RHEA-COMP:11061"/>
        <dbReference type="ChEBI" id="CHEBI:15378"/>
        <dbReference type="ChEBI" id="CHEBI:30013"/>
        <dbReference type="ChEBI" id="CHEBI:57692"/>
        <dbReference type="ChEBI" id="CHEBI:74257"/>
        <dbReference type="ChEBI" id="CHEBI:456215"/>
        <dbReference type="EC" id="2.7.1.180"/>
    </reaction>
</comment>
<dbReference type="PANTHER" id="PTHR30040:SF2">
    <property type="entry name" value="FAD:PROTEIN FMN TRANSFERASE"/>
    <property type="match status" value="1"/>
</dbReference>
<evidence type="ECO:0000256" key="6">
    <source>
        <dbReference type="ARBA" id="ARBA00022723"/>
    </source>
</evidence>
<dbReference type="Pfam" id="PF02424">
    <property type="entry name" value="ApbE"/>
    <property type="match status" value="1"/>
</dbReference>
<dbReference type="PANTHER" id="PTHR30040">
    <property type="entry name" value="THIAMINE BIOSYNTHESIS LIPOPROTEIN APBE"/>
    <property type="match status" value="1"/>
</dbReference>
<evidence type="ECO:0000256" key="2">
    <source>
        <dbReference type="ARBA" id="ARBA00011955"/>
    </source>
</evidence>
<evidence type="ECO:0000256" key="5">
    <source>
        <dbReference type="ARBA" id="ARBA00022679"/>
    </source>
</evidence>
<proteinExistence type="inferred from homology"/>
<name>A0AAE3G703_9GAMM</name>
<evidence type="ECO:0000256" key="7">
    <source>
        <dbReference type="ARBA" id="ARBA00022827"/>
    </source>
</evidence>
<keyword evidence="13" id="KW-0449">Lipoprotein</keyword>
<comment type="similarity">
    <text evidence="1 11">Belongs to the ApbE family.</text>
</comment>
<evidence type="ECO:0000256" key="3">
    <source>
        <dbReference type="ARBA" id="ARBA00016337"/>
    </source>
</evidence>
<keyword evidence="6 11" id="KW-0479">Metal-binding</keyword>
<dbReference type="GO" id="GO:0046872">
    <property type="term" value="F:metal ion binding"/>
    <property type="evidence" value="ECO:0007669"/>
    <property type="project" value="UniProtKB-UniRule"/>
</dbReference>
<evidence type="ECO:0000256" key="9">
    <source>
        <dbReference type="ARBA" id="ARBA00031306"/>
    </source>
</evidence>
<evidence type="ECO:0000256" key="11">
    <source>
        <dbReference type="PIRNR" id="PIRNR006268"/>
    </source>
</evidence>
<dbReference type="InterPro" id="IPR024932">
    <property type="entry name" value="ApbE"/>
</dbReference>
<organism evidence="13 14">
    <name type="scientific">Natronocella acetinitrilica</name>
    <dbReference type="NCBI Taxonomy" id="414046"/>
    <lineage>
        <taxon>Bacteria</taxon>
        <taxon>Pseudomonadati</taxon>
        <taxon>Pseudomonadota</taxon>
        <taxon>Gammaproteobacteria</taxon>
        <taxon>Chromatiales</taxon>
        <taxon>Ectothiorhodospiraceae</taxon>
        <taxon>Natronocella</taxon>
    </lineage>
</organism>
<reference evidence="13" key="1">
    <citation type="submission" date="2022-03" db="EMBL/GenBank/DDBJ databases">
        <title>Genomic Encyclopedia of Type Strains, Phase III (KMG-III): the genomes of soil and plant-associated and newly described type strains.</title>
        <authorList>
            <person name="Whitman W."/>
        </authorList>
    </citation>
    <scope>NUCLEOTIDE SEQUENCE</scope>
    <source>
        <strain evidence="13">ANL 6-2</strain>
    </source>
</reference>
<evidence type="ECO:0000256" key="10">
    <source>
        <dbReference type="ARBA" id="ARBA00048540"/>
    </source>
</evidence>
<gene>
    <name evidence="13" type="ORF">J2T57_004170</name>
</gene>
<dbReference type="EMBL" id="JALJXV010000012">
    <property type="protein sequence ID" value="MCP1676996.1"/>
    <property type="molecule type" value="Genomic_DNA"/>
</dbReference>
<dbReference type="Proteomes" id="UP001205843">
    <property type="component" value="Unassembled WGS sequence"/>
</dbReference>
<keyword evidence="8 11" id="KW-0460">Magnesium</keyword>
<dbReference type="EC" id="2.7.1.180" evidence="2 11"/>
<dbReference type="Gene3D" id="3.10.520.10">
    <property type="entry name" value="ApbE-like domains"/>
    <property type="match status" value="1"/>
</dbReference>
<keyword evidence="5 11" id="KW-0808">Transferase</keyword>